<keyword evidence="1" id="KW-1133">Transmembrane helix</keyword>
<gene>
    <name evidence="2" type="ORF">L596_005984</name>
</gene>
<protein>
    <submittedName>
        <fullName evidence="2">Uncharacterized protein</fullName>
    </submittedName>
</protein>
<evidence type="ECO:0000313" key="2">
    <source>
        <dbReference type="EMBL" id="TMS39468.1"/>
    </source>
</evidence>
<evidence type="ECO:0000313" key="3">
    <source>
        <dbReference type="Proteomes" id="UP000298663"/>
    </source>
</evidence>
<reference evidence="2 3" key="1">
    <citation type="journal article" date="2015" name="Genome Biol.">
        <title>Comparative genomics of Steinernema reveals deeply conserved gene regulatory networks.</title>
        <authorList>
            <person name="Dillman A.R."/>
            <person name="Macchietto M."/>
            <person name="Porter C.F."/>
            <person name="Rogers A."/>
            <person name="Williams B."/>
            <person name="Antoshechkin I."/>
            <person name="Lee M.M."/>
            <person name="Goodwin Z."/>
            <person name="Lu X."/>
            <person name="Lewis E.E."/>
            <person name="Goodrich-Blair H."/>
            <person name="Stock S.P."/>
            <person name="Adams B.J."/>
            <person name="Sternberg P.W."/>
            <person name="Mortazavi A."/>
        </authorList>
    </citation>
    <scope>NUCLEOTIDE SEQUENCE [LARGE SCALE GENOMIC DNA]</scope>
    <source>
        <strain evidence="2 3">ALL</strain>
    </source>
</reference>
<proteinExistence type="predicted"/>
<keyword evidence="1" id="KW-0472">Membrane</keyword>
<keyword evidence="1" id="KW-0812">Transmembrane</keyword>
<accession>A0A4U8V7D9</accession>
<dbReference type="Proteomes" id="UP000298663">
    <property type="component" value="Unassembled WGS sequence"/>
</dbReference>
<dbReference type="AlphaFoldDB" id="A0A4U8V7D9"/>
<evidence type="ECO:0000256" key="1">
    <source>
        <dbReference type="SAM" id="Phobius"/>
    </source>
</evidence>
<comment type="caution">
    <text evidence="2">The sequence shown here is derived from an EMBL/GenBank/DDBJ whole genome shotgun (WGS) entry which is preliminary data.</text>
</comment>
<organism evidence="2 3">
    <name type="scientific">Steinernema carpocapsae</name>
    <name type="common">Entomopathogenic nematode</name>
    <dbReference type="NCBI Taxonomy" id="34508"/>
    <lineage>
        <taxon>Eukaryota</taxon>
        <taxon>Metazoa</taxon>
        <taxon>Ecdysozoa</taxon>
        <taxon>Nematoda</taxon>
        <taxon>Chromadorea</taxon>
        <taxon>Rhabditida</taxon>
        <taxon>Tylenchina</taxon>
        <taxon>Panagrolaimomorpha</taxon>
        <taxon>Strongyloidoidea</taxon>
        <taxon>Steinernematidae</taxon>
        <taxon>Steinernema</taxon>
    </lineage>
</organism>
<feature type="transmembrane region" description="Helical" evidence="1">
    <location>
        <begin position="7"/>
        <end position="25"/>
    </location>
</feature>
<name>A0A4U8V7D9_STECR</name>
<dbReference type="EMBL" id="AZBU02000001">
    <property type="protein sequence ID" value="TMS39468.1"/>
    <property type="molecule type" value="Genomic_DNA"/>
</dbReference>
<reference evidence="2 3" key="2">
    <citation type="journal article" date="2019" name="G3 (Bethesda)">
        <title>Hybrid Assembly of the Genome of the Entomopathogenic Nematode Steinernema carpocapsae Identifies the X-Chromosome.</title>
        <authorList>
            <person name="Serra L."/>
            <person name="Macchietto M."/>
            <person name="Macias-Munoz A."/>
            <person name="McGill C.J."/>
            <person name="Rodriguez I.M."/>
            <person name="Rodriguez B."/>
            <person name="Murad R."/>
            <person name="Mortazavi A."/>
        </authorList>
    </citation>
    <scope>NUCLEOTIDE SEQUENCE [LARGE SCALE GENOMIC DNA]</scope>
    <source>
        <strain evidence="2 3">ALL</strain>
    </source>
</reference>
<keyword evidence="3" id="KW-1185">Reference proteome</keyword>
<sequence>MTVNFDFLVVAISTSVYFGFLGIIVRGNTPSLAVCQLLIVGGQPIDLCSGAGDRRVVVATAGGKFQPQTVDDHFNRSRPFQKRFSVQLLFVRALAC</sequence>